<keyword evidence="3" id="KW-1185">Reference proteome</keyword>
<accession>A0A1R0GVC0</accession>
<comment type="caution">
    <text evidence="2">The sequence shown here is derived from an EMBL/GenBank/DDBJ whole genome shotgun (WGS) entry which is preliminary data.</text>
</comment>
<feature type="region of interest" description="Disordered" evidence="1">
    <location>
        <begin position="119"/>
        <end position="138"/>
    </location>
</feature>
<gene>
    <name evidence="2" type="ORF">AYI68_g5111</name>
</gene>
<dbReference type="AlphaFoldDB" id="A0A1R0GVC0"/>
<evidence type="ECO:0000256" key="1">
    <source>
        <dbReference type="SAM" id="MobiDB-lite"/>
    </source>
</evidence>
<name>A0A1R0GVC0_9FUNG</name>
<protein>
    <submittedName>
        <fullName evidence="2">Uncharacterized protein</fullName>
    </submittedName>
</protein>
<reference evidence="2 3" key="1">
    <citation type="journal article" date="2016" name="Mol. Biol. Evol.">
        <title>Genome-Wide Survey of Gut Fungi (Harpellales) Reveals the First Horizontally Transferred Ubiquitin Gene from a Mosquito Host.</title>
        <authorList>
            <person name="Wang Y."/>
            <person name="White M.M."/>
            <person name="Kvist S."/>
            <person name="Moncalvo J.M."/>
        </authorList>
    </citation>
    <scope>NUCLEOTIDE SEQUENCE [LARGE SCALE GENOMIC DNA]</scope>
    <source>
        <strain evidence="2 3">ALG-7-W6</strain>
    </source>
</reference>
<evidence type="ECO:0000313" key="3">
    <source>
        <dbReference type="Proteomes" id="UP000187455"/>
    </source>
</evidence>
<sequence>MDFDANNNEVHALELAIVERQTEIMERSLILSSDSRIGDLYGFQRSGLGDRHGKERTGVQPVGLEQSVLLPALEPKISGDPEAAKRADKNDPIHPHVEIWAMVFGYEGIVHIVTPGNEINDGHSRTRKRKYPALYKQE</sequence>
<evidence type="ECO:0000313" key="2">
    <source>
        <dbReference type="EMBL" id="OLY80788.1"/>
    </source>
</evidence>
<dbReference type="Proteomes" id="UP000187455">
    <property type="component" value="Unassembled WGS sequence"/>
</dbReference>
<proteinExistence type="predicted"/>
<dbReference type="EMBL" id="LSSL01003131">
    <property type="protein sequence ID" value="OLY80788.1"/>
    <property type="molecule type" value="Genomic_DNA"/>
</dbReference>
<organism evidence="2 3">
    <name type="scientific">Smittium mucronatum</name>
    <dbReference type="NCBI Taxonomy" id="133383"/>
    <lineage>
        <taxon>Eukaryota</taxon>
        <taxon>Fungi</taxon>
        <taxon>Fungi incertae sedis</taxon>
        <taxon>Zoopagomycota</taxon>
        <taxon>Kickxellomycotina</taxon>
        <taxon>Harpellomycetes</taxon>
        <taxon>Harpellales</taxon>
        <taxon>Legeriomycetaceae</taxon>
        <taxon>Smittium</taxon>
    </lineage>
</organism>